<evidence type="ECO:0000313" key="4">
    <source>
        <dbReference type="EMBL" id="CAH3182453.1"/>
    </source>
</evidence>
<dbReference type="PROSITE" id="PS50092">
    <property type="entry name" value="TSP1"/>
    <property type="match status" value="1"/>
</dbReference>
<dbReference type="InterPro" id="IPR052065">
    <property type="entry name" value="Compl_asym_regulator"/>
</dbReference>
<dbReference type="InterPro" id="IPR036383">
    <property type="entry name" value="TSP1_rpt_sf"/>
</dbReference>
<organism evidence="4 5">
    <name type="scientific">Porites lobata</name>
    <dbReference type="NCBI Taxonomy" id="104759"/>
    <lineage>
        <taxon>Eukaryota</taxon>
        <taxon>Metazoa</taxon>
        <taxon>Cnidaria</taxon>
        <taxon>Anthozoa</taxon>
        <taxon>Hexacorallia</taxon>
        <taxon>Scleractinia</taxon>
        <taxon>Fungiina</taxon>
        <taxon>Poritidae</taxon>
        <taxon>Porites</taxon>
    </lineage>
</organism>
<dbReference type="InterPro" id="IPR007110">
    <property type="entry name" value="Ig-like_dom"/>
</dbReference>
<feature type="domain" description="Ig-like" evidence="3">
    <location>
        <begin position="92"/>
        <end position="189"/>
    </location>
</feature>
<dbReference type="SUPFAM" id="SSF82895">
    <property type="entry name" value="TSP-1 type 1 repeat"/>
    <property type="match status" value="1"/>
</dbReference>
<dbReference type="PROSITE" id="PS50835">
    <property type="entry name" value="IG_LIKE"/>
    <property type="match status" value="2"/>
</dbReference>
<protein>
    <recommendedName>
        <fullName evidence="3">Ig-like domain-containing protein</fullName>
    </recommendedName>
</protein>
<dbReference type="EMBL" id="CALNXK010000323">
    <property type="protein sequence ID" value="CAH3182453.1"/>
    <property type="molecule type" value="Genomic_DNA"/>
</dbReference>
<dbReference type="InterPro" id="IPR036179">
    <property type="entry name" value="Ig-like_dom_sf"/>
</dbReference>
<evidence type="ECO:0000259" key="3">
    <source>
        <dbReference type="PROSITE" id="PS50835"/>
    </source>
</evidence>
<dbReference type="Pfam" id="PF07679">
    <property type="entry name" value="I-set"/>
    <property type="match status" value="1"/>
</dbReference>
<feature type="domain" description="Ig-like" evidence="3">
    <location>
        <begin position="192"/>
        <end position="275"/>
    </location>
</feature>
<accession>A0ABN8RTM4</accession>
<reference evidence="4 5" key="1">
    <citation type="submission" date="2022-05" db="EMBL/GenBank/DDBJ databases">
        <authorList>
            <consortium name="Genoscope - CEA"/>
            <person name="William W."/>
        </authorList>
    </citation>
    <scope>NUCLEOTIDE SEQUENCE [LARGE SCALE GENOMIC DNA]</scope>
</reference>
<name>A0ABN8RTM4_9CNID</name>
<keyword evidence="5" id="KW-1185">Reference proteome</keyword>
<dbReference type="Gene3D" id="2.20.100.10">
    <property type="entry name" value="Thrombospondin type-1 (TSP1) repeat"/>
    <property type="match status" value="1"/>
</dbReference>
<dbReference type="InterPro" id="IPR013783">
    <property type="entry name" value="Ig-like_fold"/>
</dbReference>
<dbReference type="Pfam" id="PF00090">
    <property type="entry name" value="TSP_1"/>
    <property type="match status" value="1"/>
</dbReference>
<dbReference type="PANTHER" id="PTHR22906">
    <property type="entry name" value="PROPERDIN"/>
    <property type="match status" value="1"/>
</dbReference>
<dbReference type="Gene3D" id="2.60.40.10">
    <property type="entry name" value="Immunoglobulins"/>
    <property type="match status" value="2"/>
</dbReference>
<dbReference type="InterPro" id="IPR003599">
    <property type="entry name" value="Ig_sub"/>
</dbReference>
<keyword evidence="2" id="KW-1015">Disulfide bond</keyword>
<proteinExistence type="predicted"/>
<sequence length="439" mass="49378">MRKDWYARYTKITANDNIYFTNRTEEVDKVSSTDGKKLKKLFVTMHIRNVTLEHDSTYGQLGRFECHAFAVGSALERRHGFSVNVIRRSEIPVVSVTKVNMLQHGDSITIFCNITKPSRRSGLKRISWLKNGVVQQSLRNPNPDNPADTLAPLVIKNAAARDGGNYSCELELRLRYIKAYNVSDSTMITIAPWFDKPEEDTDLNKFKEESVSFQCPAKGFPLNVEWKFQKSGEDDIRSCISGSDAKYRIHRDGIYAPYVLTVNDLQYSDSGSYYCCLPSNCSNDVKNNCQRFVLGVRDDKFRCKLDLGLLVDMTEAISSPVKGKGTQLVVTASGPKSKHQRGLRGIVNDHAYHVSNYTELNDLFDDLTKVICQPVDGGFSKWTPFSSCSVTCGGSGVKVRTRTCTNPLASGRERTVLEHDRSPWLAMKDHASDTSIHDR</sequence>
<dbReference type="Proteomes" id="UP001159405">
    <property type="component" value="Unassembled WGS sequence"/>
</dbReference>
<comment type="caution">
    <text evidence="4">The sequence shown here is derived from an EMBL/GenBank/DDBJ whole genome shotgun (WGS) entry which is preliminary data.</text>
</comment>
<evidence type="ECO:0000256" key="1">
    <source>
        <dbReference type="ARBA" id="ARBA00022737"/>
    </source>
</evidence>
<keyword evidence="1" id="KW-0677">Repeat</keyword>
<dbReference type="InterPro" id="IPR013098">
    <property type="entry name" value="Ig_I-set"/>
</dbReference>
<dbReference type="InterPro" id="IPR000884">
    <property type="entry name" value="TSP1_rpt"/>
</dbReference>
<evidence type="ECO:0000256" key="2">
    <source>
        <dbReference type="ARBA" id="ARBA00023157"/>
    </source>
</evidence>
<dbReference type="PANTHER" id="PTHR22906:SF21">
    <property type="entry name" value="SEMA DOMAIN-CONTAINING PROTEIN"/>
    <property type="match status" value="1"/>
</dbReference>
<dbReference type="SMART" id="SM00409">
    <property type="entry name" value="IG"/>
    <property type="match status" value="2"/>
</dbReference>
<dbReference type="SUPFAM" id="SSF48726">
    <property type="entry name" value="Immunoglobulin"/>
    <property type="match status" value="2"/>
</dbReference>
<gene>
    <name evidence="4" type="ORF">PLOB_00026985</name>
</gene>
<evidence type="ECO:0000313" key="5">
    <source>
        <dbReference type="Proteomes" id="UP001159405"/>
    </source>
</evidence>